<dbReference type="SUPFAM" id="SSF53901">
    <property type="entry name" value="Thiolase-like"/>
    <property type="match status" value="1"/>
</dbReference>
<dbReference type="GO" id="GO:0004312">
    <property type="term" value="F:fatty acid synthase activity"/>
    <property type="evidence" value="ECO:0007669"/>
    <property type="project" value="TreeGrafter"/>
</dbReference>
<sequence>LEAAATSLHERASADVGVYVALLGQPVERAAASELDPKGAQQISGASGQLSFSLGLTGPCVTLDTACSSWLVAAHLARAAVFRSECSLATAAGAGILGAACSRSFSLQGMLSERGRCHTYDSRADGYCRGEGCVVVVL</sequence>
<evidence type="ECO:0000313" key="4">
    <source>
        <dbReference type="EMBL" id="EGB07665.1"/>
    </source>
</evidence>
<dbReference type="KEGG" id="aaf:AURANDRAFT_27330"/>
<dbReference type="GeneID" id="20220343"/>
<evidence type="ECO:0000256" key="2">
    <source>
        <dbReference type="ARBA" id="ARBA00022553"/>
    </source>
</evidence>
<keyword evidence="1" id="KW-0596">Phosphopantetheine</keyword>
<organism evidence="5">
    <name type="scientific">Aureococcus anophagefferens</name>
    <name type="common">Harmful bloom alga</name>
    <dbReference type="NCBI Taxonomy" id="44056"/>
    <lineage>
        <taxon>Eukaryota</taxon>
        <taxon>Sar</taxon>
        <taxon>Stramenopiles</taxon>
        <taxon>Ochrophyta</taxon>
        <taxon>Pelagophyceae</taxon>
        <taxon>Pelagomonadales</taxon>
        <taxon>Pelagomonadaceae</taxon>
        <taxon>Aureococcus</taxon>
    </lineage>
</organism>
<dbReference type="Gene3D" id="3.40.47.10">
    <property type="match status" value="1"/>
</dbReference>
<dbReference type="eggNOG" id="KOG1202">
    <property type="taxonomic scope" value="Eukaryota"/>
</dbReference>
<dbReference type="InParanoid" id="F0YBH4"/>
<protein>
    <recommendedName>
        <fullName evidence="3">Ketosynthase family 3 (KS3) domain-containing protein</fullName>
    </recommendedName>
</protein>
<proteinExistence type="predicted"/>
<feature type="non-terminal residue" evidence="4">
    <location>
        <position position="1"/>
    </location>
</feature>
<evidence type="ECO:0000313" key="5">
    <source>
        <dbReference type="Proteomes" id="UP000002729"/>
    </source>
</evidence>
<feature type="domain" description="Ketosynthase family 3 (KS3)" evidence="3">
    <location>
        <begin position="1"/>
        <end position="138"/>
    </location>
</feature>
<accession>F0YBH4</accession>
<dbReference type="OrthoDB" id="329835at2759"/>
<dbReference type="InterPro" id="IPR050091">
    <property type="entry name" value="PKS_NRPS_Biosynth_Enz"/>
</dbReference>
<dbReference type="InterPro" id="IPR016039">
    <property type="entry name" value="Thiolase-like"/>
</dbReference>
<name>F0YBH4_AURAN</name>
<keyword evidence="2" id="KW-0597">Phosphoprotein</keyword>
<dbReference type="GO" id="GO:0006633">
    <property type="term" value="P:fatty acid biosynthetic process"/>
    <property type="evidence" value="ECO:0007669"/>
    <property type="project" value="TreeGrafter"/>
</dbReference>
<evidence type="ECO:0000259" key="3">
    <source>
        <dbReference type="PROSITE" id="PS52004"/>
    </source>
</evidence>
<dbReference type="EMBL" id="GL833130">
    <property type="protein sequence ID" value="EGB07665.1"/>
    <property type="molecule type" value="Genomic_DNA"/>
</dbReference>
<evidence type="ECO:0000256" key="1">
    <source>
        <dbReference type="ARBA" id="ARBA00022450"/>
    </source>
</evidence>
<dbReference type="InterPro" id="IPR020841">
    <property type="entry name" value="PKS_Beta-ketoAc_synthase_dom"/>
</dbReference>
<dbReference type="Pfam" id="PF00109">
    <property type="entry name" value="ketoacyl-synt"/>
    <property type="match status" value="1"/>
</dbReference>
<dbReference type="PROSITE" id="PS52004">
    <property type="entry name" value="KS3_2"/>
    <property type="match status" value="1"/>
</dbReference>
<keyword evidence="5" id="KW-1185">Reference proteome</keyword>
<dbReference type="RefSeq" id="XP_009037660.1">
    <property type="nucleotide sequence ID" value="XM_009039412.1"/>
</dbReference>
<reference evidence="4 5" key="1">
    <citation type="journal article" date="2011" name="Proc. Natl. Acad. Sci. U.S.A.">
        <title>Niche of harmful alga Aureococcus anophagefferens revealed through ecogenomics.</title>
        <authorList>
            <person name="Gobler C.J."/>
            <person name="Berry D.L."/>
            <person name="Dyhrman S.T."/>
            <person name="Wilhelm S.W."/>
            <person name="Salamov A."/>
            <person name="Lobanov A.V."/>
            <person name="Zhang Y."/>
            <person name="Collier J.L."/>
            <person name="Wurch L.L."/>
            <person name="Kustka A.B."/>
            <person name="Dill B.D."/>
            <person name="Shah M."/>
            <person name="VerBerkmoes N.C."/>
            <person name="Kuo A."/>
            <person name="Terry A."/>
            <person name="Pangilinan J."/>
            <person name="Lindquist E.A."/>
            <person name="Lucas S."/>
            <person name="Paulsen I.T."/>
            <person name="Hattenrath-Lehmann T.K."/>
            <person name="Talmage S.C."/>
            <person name="Walker E.A."/>
            <person name="Koch F."/>
            <person name="Burson A.M."/>
            <person name="Marcoval M.A."/>
            <person name="Tang Y.Z."/>
            <person name="Lecleir G.R."/>
            <person name="Coyne K.J."/>
            <person name="Berg G.M."/>
            <person name="Bertrand E.M."/>
            <person name="Saito M.A."/>
            <person name="Gladyshev V.N."/>
            <person name="Grigoriev I.V."/>
        </authorList>
    </citation>
    <scope>NUCLEOTIDE SEQUENCE [LARGE SCALE GENOMIC DNA]</scope>
    <source>
        <strain evidence="5">CCMP 1984</strain>
    </source>
</reference>
<gene>
    <name evidence="4" type="ORF">AURANDRAFT_27330</name>
</gene>
<dbReference type="PANTHER" id="PTHR43775">
    <property type="entry name" value="FATTY ACID SYNTHASE"/>
    <property type="match status" value="1"/>
</dbReference>
<dbReference type="AlphaFoldDB" id="F0YBH4"/>
<dbReference type="PANTHER" id="PTHR43775:SF37">
    <property type="entry name" value="SI:DKEY-61P9.11"/>
    <property type="match status" value="1"/>
</dbReference>
<dbReference type="Proteomes" id="UP000002729">
    <property type="component" value="Unassembled WGS sequence"/>
</dbReference>
<dbReference type="InterPro" id="IPR014030">
    <property type="entry name" value="Ketoacyl_synth_N"/>
</dbReference>